<feature type="region of interest" description="Disordered" evidence="1">
    <location>
        <begin position="182"/>
        <end position="238"/>
    </location>
</feature>
<keyword evidence="3" id="KW-1185">Reference proteome</keyword>
<dbReference type="Gramene" id="rna-gnl|WGS:NBSK|LSAT_3X121940_mrna">
    <property type="protein sequence ID" value="cds-PLY69182.1"/>
    <property type="gene ID" value="gene-LSAT_3X121940"/>
</dbReference>
<evidence type="ECO:0000313" key="3">
    <source>
        <dbReference type="Proteomes" id="UP000235145"/>
    </source>
</evidence>
<proteinExistence type="predicted"/>
<evidence type="ECO:0000256" key="1">
    <source>
        <dbReference type="SAM" id="MobiDB-lite"/>
    </source>
</evidence>
<dbReference type="Proteomes" id="UP000235145">
    <property type="component" value="Unassembled WGS sequence"/>
</dbReference>
<accession>A0A9R1W5T2</accession>
<comment type="caution">
    <text evidence="2">The sequence shown here is derived from an EMBL/GenBank/DDBJ whole genome shotgun (WGS) entry which is preliminary data.</text>
</comment>
<evidence type="ECO:0008006" key="4">
    <source>
        <dbReference type="Google" id="ProtNLM"/>
    </source>
</evidence>
<dbReference type="EMBL" id="NBSK02000003">
    <property type="protein sequence ID" value="KAJ0216701.1"/>
    <property type="molecule type" value="Genomic_DNA"/>
</dbReference>
<reference evidence="2 3" key="1">
    <citation type="journal article" date="2017" name="Nat. Commun.">
        <title>Genome assembly with in vitro proximity ligation data and whole-genome triplication in lettuce.</title>
        <authorList>
            <person name="Reyes-Chin-Wo S."/>
            <person name="Wang Z."/>
            <person name="Yang X."/>
            <person name="Kozik A."/>
            <person name="Arikit S."/>
            <person name="Song C."/>
            <person name="Xia L."/>
            <person name="Froenicke L."/>
            <person name="Lavelle D.O."/>
            <person name="Truco M.J."/>
            <person name="Xia R."/>
            <person name="Zhu S."/>
            <person name="Xu C."/>
            <person name="Xu H."/>
            <person name="Xu X."/>
            <person name="Cox K."/>
            <person name="Korf I."/>
            <person name="Meyers B.C."/>
            <person name="Michelmore R.W."/>
        </authorList>
    </citation>
    <scope>NUCLEOTIDE SEQUENCE [LARGE SCALE GENOMIC DNA]</scope>
    <source>
        <strain evidence="3">cv. Salinas</strain>
        <tissue evidence="2">Seedlings</tissue>
    </source>
</reference>
<evidence type="ECO:0000313" key="2">
    <source>
        <dbReference type="EMBL" id="KAJ0216701.1"/>
    </source>
</evidence>
<gene>
    <name evidence="2" type="ORF">LSAT_V11C300150240</name>
</gene>
<feature type="compositionally biased region" description="Acidic residues" evidence="1">
    <location>
        <begin position="190"/>
        <end position="215"/>
    </location>
</feature>
<organism evidence="2 3">
    <name type="scientific">Lactuca sativa</name>
    <name type="common">Garden lettuce</name>
    <dbReference type="NCBI Taxonomy" id="4236"/>
    <lineage>
        <taxon>Eukaryota</taxon>
        <taxon>Viridiplantae</taxon>
        <taxon>Streptophyta</taxon>
        <taxon>Embryophyta</taxon>
        <taxon>Tracheophyta</taxon>
        <taxon>Spermatophyta</taxon>
        <taxon>Magnoliopsida</taxon>
        <taxon>eudicotyledons</taxon>
        <taxon>Gunneridae</taxon>
        <taxon>Pentapetalae</taxon>
        <taxon>asterids</taxon>
        <taxon>campanulids</taxon>
        <taxon>Asterales</taxon>
        <taxon>Asteraceae</taxon>
        <taxon>Cichorioideae</taxon>
        <taxon>Cichorieae</taxon>
        <taxon>Lactucinae</taxon>
        <taxon>Lactuca</taxon>
    </lineage>
</organism>
<sequence length="282" mass="32800">MNSLSGRWNDEVMMGEVIRIQHIARLPTILPLDGNHVGTVYYIGGLNVMVKFINTSSTKAFYENENNWDRWFKWLKMGFNNDIPQERIIWVKIFGLPIRFRTEENFDRTANTFGKVLEITNFHWQRFDLSRGEVCIITRQNTIIDEEVTVIFENKFYRVGVVEHDRDWTRFDSSIKMNWINHDDNKNDYNDEDLEDKNSDEDEEGDDDQNSDDEGIPPSAEFPSDDPPKEGEIVEESGGIRLPMMSSAMACDDIGNCENALNMEVESSHQLNNLERIDTETL</sequence>
<protein>
    <recommendedName>
        <fullName evidence="4">DUF4283 domain-containing protein</fullName>
    </recommendedName>
</protein>
<name>A0A9R1W5T2_LACSA</name>
<dbReference type="AlphaFoldDB" id="A0A9R1W5T2"/>